<dbReference type="GO" id="GO:0000324">
    <property type="term" value="C:fungal-type vacuole"/>
    <property type="evidence" value="ECO:0007669"/>
    <property type="project" value="TreeGrafter"/>
</dbReference>
<feature type="transmembrane region" description="Helical" evidence="10">
    <location>
        <begin position="638"/>
        <end position="662"/>
    </location>
</feature>
<feature type="transmembrane region" description="Helical" evidence="10">
    <location>
        <begin position="52"/>
        <end position="82"/>
    </location>
</feature>
<feature type="region of interest" description="Disordered" evidence="9">
    <location>
        <begin position="1"/>
        <end position="46"/>
    </location>
</feature>
<proteinExistence type="inferred from homology"/>
<dbReference type="PANTHER" id="PTHR11686">
    <property type="entry name" value="GAMMA GLUTAMYL TRANSPEPTIDASE"/>
    <property type="match status" value="1"/>
</dbReference>
<dbReference type="EC" id="2.3.2.2" evidence="8"/>
<evidence type="ECO:0000256" key="9">
    <source>
        <dbReference type="SAM" id="MobiDB-lite"/>
    </source>
</evidence>
<comment type="catalytic activity">
    <reaction evidence="5 8">
        <text>an N-terminal (5-L-glutamyl)-[peptide] + an alpha-amino acid = 5-L-glutamyl amino acid + an N-terminal L-alpha-aminoacyl-[peptide]</text>
        <dbReference type="Rhea" id="RHEA:23904"/>
        <dbReference type="Rhea" id="RHEA-COMP:9780"/>
        <dbReference type="Rhea" id="RHEA-COMP:9795"/>
        <dbReference type="ChEBI" id="CHEBI:77644"/>
        <dbReference type="ChEBI" id="CHEBI:78597"/>
        <dbReference type="ChEBI" id="CHEBI:78599"/>
        <dbReference type="ChEBI" id="CHEBI:78608"/>
        <dbReference type="EC" id="2.3.2.2"/>
    </reaction>
</comment>
<feature type="binding site" evidence="7">
    <location>
        <begin position="517"/>
        <end position="518"/>
    </location>
    <ligand>
        <name>L-glutamate</name>
        <dbReference type="ChEBI" id="CHEBI:29985"/>
    </ligand>
</feature>
<dbReference type="EC" id="3.4.19.13" evidence="8"/>
<feature type="active site" description="Nucleophile" evidence="6">
    <location>
        <position position="447"/>
    </location>
</feature>
<dbReference type="GO" id="GO:0005886">
    <property type="term" value="C:plasma membrane"/>
    <property type="evidence" value="ECO:0007669"/>
    <property type="project" value="TreeGrafter"/>
</dbReference>
<reference evidence="11 12" key="1">
    <citation type="submission" date="2019-10" db="EMBL/GenBank/DDBJ databases">
        <authorList>
            <person name="Palmer J.M."/>
        </authorList>
    </citation>
    <scope>NUCLEOTIDE SEQUENCE [LARGE SCALE GENOMIC DNA]</scope>
    <source>
        <strain evidence="11 12">TWF718</strain>
    </source>
</reference>
<evidence type="ECO:0000256" key="5">
    <source>
        <dbReference type="ARBA" id="ARBA00047417"/>
    </source>
</evidence>
<evidence type="ECO:0000256" key="2">
    <source>
        <dbReference type="ARBA" id="ARBA00001089"/>
    </source>
</evidence>
<dbReference type="InterPro" id="IPR029055">
    <property type="entry name" value="Ntn_hydrolases_N"/>
</dbReference>
<keyword evidence="10" id="KW-0472">Membrane</keyword>
<protein>
    <recommendedName>
        <fullName evidence="8">Glutathione hydrolase</fullName>
        <ecNumber evidence="8">2.3.2.2</ecNumber>
        <ecNumber evidence="8">3.4.19.13</ecNumber>
    </recommendedName>
    <alternativeName>
        <fullName evidence="8">Gamma-glutamyltransferase</fullName>
    </alternativeName>
    <alternativeName>
        <fullName evidence="8">Gamma-glutamyltranspeptidase</fullName>
    </alternativeName>
</protein>
<dbReference type="EMBL" id="JAVHNR010000003">
    <property type="protein sequence ID" value="KAK6348389.1"/>
    <property type="molecule type" value="Genomic_DNA"/>
</dbReference>
<keyword evidence="10" id="KW-1133">Transmembrane helix</keyword>
<dbReference type="PRINTS" id="PR01210">
    <property type="entry name" value="GGTRANSPTASE"/>
</dbReference>
<comment type="catalytic activity">
    <reaction evidence="2 8">
        <text>glutathione + H2O = L-cysteinylglycine + L-glutamate</text>
        <dbReference type="Rhea" id="RHEA:28807"/>
        <dbReference type="ChEBI" id="CHEBI:15377"/>
        <dbReference type="ChEBI" id="CHEBI:29985"/>
        <dbReference type="ChEBI" id="CHEBI:57925"/>
        <dbReference type="ChEBI" id="CHEBI:61694"/>
        <dbReference type="EC" id="3.4.19.13"/>
    </reaction>
</comment>
<keyword evidence="12" id="KW-1185">Reference proteome</keyword>
<feature type="binding site" evidence="7">
    <location>
        <position position="174"/>
    </location>
    <ligand>
        <name>L-glutamate</name>
        <dbReference type="ChEBI" id="CHEBI:29985"/>
    </ligand>
</feature>
<keyword evidence="8" id="KW-0012">Acyltransferase</keyword>
<dbReference type="GO" id="GO:0103068">
    <property type="term" value="F:leukotriene C4 gamma-glutamyl transferase activity"/>
    <property type="evidence" value="ECO:0007669"/>
    <property type="project" value="UniProtKB-EC"/>
</dbReference>
<keyword evidence="8" id="KW-0808">Transferase</keyword>
<evidence type="ECO:0000256" key="8">
    <source>
        <dbReference type="RuleBase" id="RU368068"/>
    </source>
</evidence>
<dbReference type="InterPro" id="IPR000101">
    <property type="entry name" value="GGT_peptidase"/>
</dbReference>
<evidence type="ECO:0000256" key="10">
    <source>
        <dbReference type="SAM" id="Phobius"/>
    </source>
</evidence>
<comment type="function">
    <text evidence="8">Cleaves the gamma-glutamyl peptide bond of glutathione and glutathione conjugates.</text>
</comment>
<dbReference type="AlphaFoldDB" id="A0AAN8MW69"/>
<comment type="pathway">
    <text evidence="3 8">Sulfur metabolism; glutathione metabolism.</text>
</comment>
<feature type="compositionally biased region" description="Low complexity" evidence="9">
    <location>
        <begin position="20"/>
        <end position="35"/>
    </location>
</feature>
<name>A0AAN8MW69_9PEZI</name>
<dbReference type="InterPro" id="IPR043138">
    <property type="entry name" value="GGT_lsub"/>
</dbReference>
<dbReference type="FunFam" id="3.60.20.40:FF:000001">
    <property type="entry name" value="Gamma-glutamyltranspeptidase 1"/>
    <property type="match status" value="1"/>
</dbReference>
<dbReference type="Proteomes" id="UP001313282">
    <property type="component" value="Unassembled WGS sequence"/>
</dbReference>
<evidence type="ECO:0000313" key="11">
    <source>
        <dbReference type="EMBL" id="KAK6348389.1"/>
    </source>
</evidence>
<dbReference type="NCBIfam" id="TIGR00066">
    <property type="entry name" value="g_glut_trans"/>
    <property type="match status" value="1"/>
</dbReference>
<sequence>MDRAETSFRPSVAEGDEETAVPSSSSTESSPLLVPNTIDQPRRSRSSLKRRVRALPVATTITTTLAALLSIFFISILVYLVVTNHPAHNKNKNNHQSLSDHLITAKNGAVASDVQVCSTIGVDILKLKNGTAVDAAIATALCIGVVNMYSSGIGGGGFMVIRHHNGSSKTVNFREMAPGAAWKDMYNSDPMLAQRGGLAVGVPGEIDGYWKAWKMYGRVQWKDLFEPSIKLCEEGVRVTLFLGRAIDDKREWLKTVDKKEWGFLFKDGTGEALKEGEVMYRPALGKTLRIIAEKGLDGFYKGVVAEKLVKFVREKGGILTLEDLEAYEADVEETAKVWAFGREILTCKAPCSGPVLIEGLNIAEGLDMSNDKSGLVTHRIIEIMKWLSAGRTELGDPFDSDVSNAARVAEIQSKQFAAMVRRNISDTRTYGWKHYNPSYEFKEDHGTSHMSALDSEGMAVALTTTVNLYFGARICDPETGIVLNNQMDDFSIPGTDNAFQLQPSIYNFVRPYKRPLSSMAPTITVYNGYPSLIIGGSGGSRIVTGVFLSFIKIYQWGYNLLDTIHTPRVHHQLMPEVAFVEQDLGEDIVRGLEDRGHKVEKVATIGSVIQAIHKLPDGEIHAVSDFWRKGGVSFESSFFLSLTSNIAILYGFYFLSHVLSAFW</sequence>
<evidence type="ECO:0000256" key="7">
    <source>
        <dbReference type="PIRSR" id="PIRSR600101-2"/>
    </source>
</evidence>
<dbReference type="GO" id="GO:0036374">
    <property type="term" value="F:glutathione hydrolase activity"/>
    <property type="evidence" value="ECO:0007669"/>
    <property type="project" value="UniProtKB-UniRule"/>
</dbReference>
<evidence type="ECO:0000256" key="4">
    <source>
        <dbReference type="ARBA" id="ARBA00009381"/>
    </source>
</evidence>
<evidence type="ECO:0000256" key="1">
    <source>
        <dbReference type="ARBA" id="ARBA00001049"/>
    </source>
</evidence>
<dbReference type="Gene3D" id="3.60.20.40">
    <property type="match status" value="1"/>
</dbReference>
<feature type="binding site" evidence="7">
    <location>
        <position position="539"/>
    </location>
    <ligand>
        <name>L-glutamate</name>
        <dbReference type="ChEBI" id="CHEBI:29985"/>
    </ligand>
</feature>
<comment type="caution">
    <text evidence="11">The sequence shown here is derived from an EMBL/GenBank/DDBJ whole genome shotgun (WGS) entry which is preliminary data.</text>
</comment>
<comment type="similarity">
    <text evidence="4">Belongs to the gamma-glutamyltransferase family.</text>
</comment>
<feature type="binding site" evidence="7">
    <location>
        <position position="489"/>
    </location>
    <ligand>
        <name>L-glutamate</name>
        <dbReference type="ChEBI" id="CHEBI:29985"/>
    </ligand>
</feature>
<dbReference type="InterPro" id="IPR043137">
    <property type="entry name" value="GGT_ssub_C"/>
</dbReference>
<dbReference type="GO" id="GO:0006751">
    <property type="term" value="P:glutathione catabolic process"/>
    <property type="evidence" value="ECO:0007669"/>
    <property type="project" value="UniProtKB-UniRule"/>
</dbReference>
<accession>A0AAN8MW69</accession>
<evidence type="ECO:0000256" key="3">
    <source>
        <dbReference type="ARBA" id="ARBA00005115"/>
    </source>
</evidence>
<evidence type="ECO:0000256" key="6">
    <source>
        <dbReference type="PIRSR" id="PIRSR600101-1"/>
    </source>
</evidence>
<organism evidence="11 12">
    <name type="scientific">Orbilia javanica</name>
    <dbReference type="NCBI Taxonomy" id="47235"/>
    <lineage>
        <taxon>Eukaryota</taxon>
        <taxon>Fungi</taxon>
        <taxon>Dikarya</taxon>
        <taxon>Ascomycota</taxon>
        <taxon>Pezizomycotina</taxon>
        <taxon>Orbiliomycetes</taxon>
        <taxon>Orbiliales</taxon>
        <taxon>Orbiliaceae</taxon>
        <taxon>Orbilia</taxon>
    </lineage>
</organism>
<dbReference type="PANTHER" id="PTHR11686:SF9">
    <property type="entry name" value="RE13973P"/>
    <property type="match status" value="1"/>
</dbReference>
<keyword evidence="8" id="KW-0378">Hydrolase</keyword>
<evidence type="ECO:0000313" key="12">
    <source>
        <dbReference type="Proteomes" id="UP001313282"/>
    </source>
</evidence>
<dbReference type="SUPFAM" id="SSF56235">
    <property type="entry name" value="N-terminal nucleophile aminohydrolases (Ntn hydrolases)"/>
    <property type="match status" value="1"/>
</dbReference>
<gene>
    <name evidence="11" type="ORF">TWF718_006185</name>
</gene>
<keyword evidence="10" id="KW-0812">Transmembrane</keyword>
<dbReference type="Gene3D" id="1.10.246.130">
    <property type="match status" value="1"/>
</dbReference>
<comment type="catalytic activity">
    <reaction evidence="1 8">
        <text>an S-substituted glutathione + H2O = an S-substituted L-cysteinylglycine + L-glutamate</text>
        <dbReference type="Rhea" id="RHEA:59468"/>
        <dbReference type="ChEBI" id="CHEBI:15377"/>
        <dbReference type="ChEBI" id="CHEBI:29985"/>
        <dbReference type="ChEBI" id="CHEBI:90779"/>
        <dbReference type="ChEBI" id="CHEBI:143103"/>
        <dbReference type="EC" id="3.4.19.13"/>
    </reaction>
</comment>
<dbReference type="Pfam" id="PF01019">
    <property type="entry name" value="G_glu_transpept"/>
    <property type="match status" value="1"/>
</dbReference>
<feature type="binding site" evidence="7">
    <location>
        <begin position="465"/>
        <end position="467"/>
    </location>
    <ligand>
        <name>L-glutamate</name>
        <dbReference type="ChEBI" id="CHEBI:29985"/>
    </ligand>
</feature>